<dbReference type="OMA" id="RGKRCDL"/>
<keyword evidence="6 14" id="KW-0378">Hydrolase</keyword>
<evidence type="ECO:0000256" key="14">
    <source>
        <dbReference type="HAMAP-Rule" id="MF_03183"/>
    </source>
</evidence>
<feature type="domain" description="HhH-GPD" evidence="16">
    <location>
        <begin position="156"/>
        <end position="305"/>
    </location>
</feature>
<evidence type="ECO:0000256" key="5">
    <source>
        <dbReference type="ARBA" id="ARBA00022763"/>
    </source>
</evidence>
<dbReference type="PANTHER" id="PTHR43286">
    <property type="entry name" value="ENDONUCLEASE III-LIKE PROTEIN 1"/>
    <property type="match status" value="1"/>
</dbReference>
<accession>A0A1S3CWU8</accession>
<evidence type="ECO:0000256" key="11">
    <source>
        <dbReference type="ARBA" id="ARBA00023239"/>
    </source>
</evidence>
<dbReference type="Gene3D" id="1.10.1670.10">
    <property type="entry name" value="Helix-hairpin-Helix base-excision DNA repair enzymes (C-terminal)"/>
    <property type="match status" value="1"/>
</dbReference>
<keyword evidence="14" id="KW-0539">Nucleus</keyword>
<keyword evidence="4" id="KW-0479">Metal-binding</keyword>
<dbReference type="EC" id="3.2.2.-" evidence="14"/>
<evidence type="ECO:0000256" key="7">
    <source>
        <dbReference type="ARBA" id="ARBA00022946"/>
    </source>
</evidence>
<dbReference type="CTD" id="4913"/>
<keyword evidence="8" id="KW-0408">Iron</keyword>
<dbReference type="PANTHER" id="PTHR43286:SF1">
    <property type="entry name" value="ENDONUCLEASE III-LIKE PROTEIN 1"/>
    <property type="match status" value="1"/>
</dbReference>
<evidence type="ECO:0000256" key="3">
    <source>
        <dbReference type="ARBA" id="ARBA00022485"/>
    </source>
</evidence>
<dbReference type="InterPro" id="IPR011257">
    <property type="entry name" value="DNA_glycosylase"/>
</dbReference>
<dbReference type="GO" id="GO:0000703">
    <property type="term" value="F:oxidized pyrimidine nucleobase lesion DNA N-glycosylase activity"/>
    <property type="evidence" value="ECO:0007669"/>
    <property type="project" value="UniProtKB-UniRule"/>
</dbReference>
<dbReference type="HAMAP" id="MF_03183">
    <property type="entry name" value="Endonuclease_III_Nth"/>
    <property type="match status" value="1"/>
</dbReference>
<dbReference type="AlphaFoldDB" id="A0A1S3CWU8"/>
<sequence length="343" mass="39485">MERRSMKNKTLTVPVDTTKNGKQKRMHMVVKYDEPKFQQTRCQLEKNIALNNPLDDKEHNDNKTQNKKNTLYKSEKLGKRTLLKKQNVHNKDPIPDENDTKKTKWEPAHWKEVLNNIREMRKHGDAPVDAMGWDHSANVDIAPEVRRYHVLISLMLSSQTKDEVNHAAMGRLKEHGLTIENICNTSEDVLGKLIIPVGFWKTKAKHIKMASDILKKNYNNDIPNTIELLCKLPGVGPKMAHLCMNHAWGIVTGIGVDVHVHRISHRLGWTKVFKTPEDTRKELESWLPESLWSEVNHLLVGFGQQICKSQRPSCETCLNKDLCPQGKKELAERVKKSPKKRKS</sequence>
<dbReference type="SMART" id="SM00478">
    <property type="entry name" value="ENDO3c"/>
    <property type="match status" value="1"/>
</dbReference>
<comment type="cofactor">
    <cofactor evidence="1">
        <name>[4Fe-4S] cluster</name>
        <dbReference type="ChEBI" id="CHEBI:49883"/>
    </cofactor>
</comment>
<dbReference type="GO" id="GO:0005634">
    <property type="term" value="C:nucleus"/>
    <property type="evidence" value="ECO:0007669"/>
    <property type="project" value="UniProtKB-SubCell"/>
</dbReference>
<comment type="function">
    <text evidence="14">Bifunctional DNA N-glycosylase with associated apurinic/apyrimidinic (AP) lyase function that catalyzes the first step in base excision repair (BER), the primary repair pathway for the repair of oxidative DNA damage. The DNA N-glycosylase activity releases the damaged DNA base from DNA by cleaving the N-glycosidic bond, leaving an AP site. The AP lyase activity cleaves the phosphodiester bond 3' to the AP site by a beta-elimination. Primarily recognizes and repairs oxidative base damage of pyrimidines.</text>
</comment>
<name>A0A1S3CWU8_DIACI</name>
<keyword evidence="11 14" id="KW-0456">Lyase</keyword>
<dbReference type="InterPro" id="IPR003651">
    <property type="entry name" value="Endonuclease3_FeS-loop_motif"/>
</dbReference>
<reference evidence="18" key="1">
    <citation type="submission" date="2025-08" db="UniProtKB">
        <authorList>
            <consortium name="RefSeq"/>
        </authorList>
    </citation>
    <scope>IDENTIFICATION</scope>
</reference>
<keyword evidence="3" id="KW-0004">4Fe-4S</keyword>
<keyword evidence="5 14" id="KW-0227">DNA damage</keyword>
<dbReference type="SUPFAM" id="SSF48150">
    <property type="entry name" value="DNA-glycosylase"/>
    <property type="match status" value="1"/>
</dbReference>
<dbReference type="Pfam" id="PF00633">
    <property type="entry name" value="HHH"/>
    <property type="match status" value="1"/>
</dbReference>
<dbReference type="PaxDb" id="121845-A0A1S3CWU8"/>
<dbReference type="RefSeq" id="XP_008469381.1">
    <property type="nucleotide sequence ID" value="XM_008471159.3"/>
</dbReference>
<dbReference type="GeneID" id="103506758"/>
<dbReference type="GO" id="GO:0140078">
    <property type="term" value="F:class I DNA-(apurinic or apyrimidinic site) endonuclease activity"/>
    <property type="evidence" value="ECO:0007669"/>
    <property type="project" value="UniProtKB-EC"/>
</dbReference>
<evidence type="ECO:0000313" key="18">
    <source>
        <dbReference type="RefSeq" id="XP_008469381.1"/>
    </source>
</evidence>
<dbReference type="GO" id="GO:0051539">
    <property type="term" value="F:4 iron, 4 sulfur cluster binding"/>
    <property type="evidence" value="ECO:0007669"/>
    <property type="project" value="UniProtKB-KW"/>
</dbReference>
<dbReference type="GO" id="GO:0005739">
    <property type="term" value="C:mitochondrion"/>
    <property type="evidence" value="ECO:0007669"/>
    <property type="project" value="UniProtKB-SubCell"/>
</dbReference>
<protein>
    <recommendedName>
        <fullName evidence="14">Endonuclease III homolog</fullName>
        <ecNumber evidence="14">3.2.2.-</ecNumber>
        <ecNumber evidence="14">4.2.99.18</ecNumber>
    </recommendedName>
    <alternativeName>
        <fullName evidence="14">Bifunctional DNA N-glycosylase/DNA-(apurinic or apyrimidinic site) lyase</fullName>
        <shortName evidence="14">DNA glycosylase/AP lyase</shortName>
    </alternativeName>
</protein>
<evidence type="ECO:0000256" key="10">
    <source>
        <dbReference type="ARBA" id="ARBA00023204"/>
    </source>
</evidence>
<keyword evidence="17" id="KW-1185">Reference proteome</keyword>
<organism evidence="17 18">
    <name type="scientific">Diaphorina citri</name>
    <name type="common">Asian citrus psyllid</name>
    <dbReference type="NCBI Taxonomy" id="121845"/>
    <lineage>
        <taxon>Eukaryota</taxon>
        <taxon>Metazoa</taxon>
        <taxon>Ecdysozoa</taxon>
        <taxon>Arthropoda</taxon>
        <taxon>Hexapoda</taxon>
        <taxon>Insecta</taxon>
        <taxon>Pterygota</taxon>
        <taxon>Neoptera</taxon>
        <taxon>Paraneoptera</taxon>
        <taxon>Hemiptera</taxon>
        <taxon>Sternorrhyncha</taxon>
        <taxon>Psylloidea</taxon>
        <taxon>Psyllidae</taxon>
        <taxon>Diaphorininae</taxon>
        <taxon>Diaphorina</taxon>
    </lineage>
</organism>
<dbReference type="Gene3D" id="1.10.340.30">
    <property type="entry name" value="Hypothetical protein, domain 2"/>
    <property type="match status" value="1"/>
</dbReference>
<dbReference type="InterPro" id="IPR030841">
    <property type="entry name" value="NTH1"/>
</dbReference>
<comment type="catalytic activity">
    <reaction evidence="13 14">
        <text>2'-deoxyribonucleotide-(2'-deoxyribose 5'-phosphate)-2'-deoxyribonucleotide-DNA = a 3'-end 2'-deoxyribonucleotide-(2,3-dehydro-2,3-deoxyribose 5'-phosphate)-DNA + a 5'-end 5'-phospho-2'-deoxyribonucleoside-DNA + H(+)</text>
        <dbReference type="Rhea" id="RHEA:66592"/>
        <dbReference type="Rhea" id="RHEA-COMP:13180"/>
        <dbReference type="Rhea" id="RHEA-COMP:16897"/>
        <dbReference type="Rhea" id="RHEA-COMP:17067"/>
        <dbReference type="ChEBI" id="CHEBI:15378"/>
        <dbReference type="ChEBI" id="CHEBI:136412"/>
        <dbReference type="ChEBI" id="CHEBI:157695"/>
        <dbReference type="ChEBI" id="CHEBI:167181"/>
        <dbReference type="EC" id="4.2.99.18"/>
    </reaction>
</comment>
<feature type="region of interest" description="Disordered" evidence="15">
    <location>
        <begin position="50"/>
        <end position="104"/>
    </location>
</feature>
<evidence type="ECO:0000256" key="9">
    <source>
        <dbReference type="ARBA" id="ARBA00023014"/>
    </source>
</evidence>
<comment type="caution">
    <text evidence="14">Lacks conserved residue(s) required for the propagation of feature annotation.</text>
</comment>
<dbReference type="Pfam" id="PF00730">
    <property type="entry name" value="HhH-GPD"/>
    <property type="match status" value="1"/>
</dbReference>
<dbReference type="CDD" id="cd00056">
    <property type="entry name" value="ENDO3c"/>
    <property type="match status" value="1"/>
</dbReference>
<keyword evidence="12 14" id="KW-0326">Glycosidase</keyword>
<dbReference type="PROSITE" id="PS01155">
    <property type="entry name" value="ENDONUCLEASE_III_2"/>
    <property type="match status" value="1"/>
</dbReference>
<evidence type="ECO:0000256" key="4">
    <source>
        <dbReference type="ARBA" id="ARBA00022723"/>
    </source>
</evidence>
<evidence type="ECO:0000259" key="16">
    <source>
        <dbReference type="SMART" id="SM00478"/>
    </source>
</evidence>
<dbReference type="Proteomes" id="UP000079169">
    <property type="component" value="Unplaced"/>
</dbReference>
<dbReference type="KEGG" id="dci:103506758"/>
<feature type="compositionally biased region" description="Basic and acidic residues" evidence="15">
    <location>
        <begin position="89"/>
        <end position="104"/>
    </location>
</feature>
<dbReference type="GO" id="GO:0006289">
    <property type="term" value="P:nucleotide-excision repair"/>
    <property type="evidence" value="ECO:0007669"/>
    <property type="project" value="TreeGrafter"/>
</dbReference>
<gene>
    <name evidence="18" type="primary">LOC103506758</name>
    <name evidence="14" type="synonym">NTH1</name>
</gene>
<dbReference type="STRING" id="121845.A0A1S3CWU8"/>
<evidence type="ECO:0000256" key="13">
    <source>
        <dbReference type="ARBA" id="ARBA00044632"/>
    </source>
</evidence>
<proteinExistence type="inferred from homology"/>
<evidence type="ECO:0000256" key="6">
    <source>
        <dbReference type="ARBA" id="ARBA00022801"/>
    </source>
</evidence>
<dbReference type="InterPro" id="IPR000445">
    <property type="entry name" value="HhH_motif"/>
</dbReference>
<keyword evidence="9" id="KW-0411">Iron-sulfur</keyword>
<feature type="compositionally biased region" description="Polar residues" evidence="15">
    <location>
        <begin position="8"/>
        <end position="20"/>
    </location>
</feature>
<evidence type="ECO:0000256" key="15">
    <source>
        <dbReference type="SAM" id="MobiDB-lite"/>
    </source>
</evidence>
<dbReference type="GO" id="GO:0003677">
    <property type="term" value="F:DNA binding"/>
    <property type="evidence" value="ECO:0007669"/>
    <property type="project" value="UniProtKB-UniRule"/>
</dbReference>
<dbReference type="SMART" id="SM00525">
    <property type="entry name" value="FES"/>
    <property type="match status" value="1"/>
</dbReference>
<dbReference type="EC" id="4.2.99.18" evidence="14"/>
<dbReference type="GO" id="GO:0046872">
    <property type="term" value="F:metal ion binding"/>
    <property type="evidence" value="ECO:0007669"/>
    <property type="project" value="UniProtKB-KW"/>
</dbReference>
<dbReference type="FunFam" id="1.10.340.30:FF:000005">
    <property type="entry name" value="Endonuclease III-like protein 1"/>
    <property type="match status" value="1"/>
</dbReference>
<keyword evidence="14" id="KW-0496">Mitochondrion</keyword>
<evidence type="ECO:0000256" key="1">
    <source>
        <dbReference type="ARBA" id="ARBA00001966"/>
    </source>
</evidence>
<feature type="compositionally biased region" description="Basic and acidic residues" evidence="15">
    <location>
        <begin position="54"/>
        <end position="64"/>
    </location>
</feature>
<comment type="similarity">
    <text evidence="2 14">Belongs to the Nth/MutY family.</text>
</comment>
<feature type="region of interest" description="Disordered" evidence="15">
    <location>
        <begin position="1"/>
        <end position="25"/>
    </location>
</feature>
<evidence type="ECO:0000313" key="17">
    <source>
        <dbReference type="Proteomes" id="UP000079169"/>
    </source>
</evidence>
<comment type="subcellular location">
    <subcellularLocation>
        <location evidence="14">Nucleus</location>
    </subcellularLocation>
    <subcellularLocation>
        <location evidence="14">Mitochondrion</location>
    </subcellularLocation>
</comment>
<evidence type="ECO:0000256" key="12">
    <source>
        <dbReference type="ARBA" id="ARBA00023295"/>
    </source>
</evidence>
<dbReference type="InterPro" id="IPR004036">
    <property type="entry name" value="Endonuclease-III-like_CS2"/>
</dbReference>
<dbReference type="GO" id="GO:0006285">
    <property type="term" value="P:base-excision repair, AP site formation"/>
    <property type="evidence" value="ECO:0007669"/>
    <property type="project" value="UniProtKB-UniRule"/>
</dbReference>
<feature type="compositionally biased region" description="Basic residues" evidence="15">
    <location>
        <begin position="79"/>
        <end position="88"/>
    </location>
</feature>
<dbReference type="InterPro" id="IPR003265">
    <property type="entry name" value="HhH-GPD_domain"/>
</dbReference>
<dbReference type="InterPro" id="IPR023170">
    <property type="entry name" value="HhH_base_excis_C"/>
</dbReference>
<evidence type="ECO:0000256" key="8">
    <source>
        <dbReference type="ARBA" id="ARBA00023004"/>
    </source>
</evidence>
<keyword evidence="10 14" id="KW-0234">DNA repair</keyword>
<keyword evidence="7" id="KW-0809">Transit peptide</keyword>
<evidence type="ECO:0000256" key="2">
    <source>
        <dbReference type="ARBA" id="ARBA00008343"/>
    </source>
</evidence>